<comment type="subcellular location">
    <subcellularLocation>
        <location evidence="2">Cell membrane</location>
        <topology evidence="2">Multi-pass membrane protein</topology>
    </subcellularLocation>
</comment>
<evidence type="ECO:0000256" key="5">
    <source>
        <dbReference type="ARBA" id="ARBA00022692"/>
    </source>
</evidence>
<evidence type="ECO:0000256" key="6">
    <source>
        <dbReference type="ARBA" id="ARBA00022989"/>
    </source>
</evidence>
<keyword evidence="10" id="KW-0418">Kinase</keyword>
<evidence type="ECO:0000256" key="4">
    <source>
        <dbReference type="ARBA" id="ARBA00022475"/>
    </source>
</evidence>
<dbReference type="PROSITE" id="PS50109">
    <property type="entry name" value="HIS_KIN"/>
    <property type="match status" value="1"/>
</dbReference>
<dbReference type="Pfam" id="PF02518">
    <property type="entry name" value="HATPase_c"/>
    <property type="match status" value="1"/>
</dbReference>
<dbReference type="EMBL" id="CP001089">
    <property type="protein sequence ID" value="ACD96004.1"/>
    <property type="molecule type" value="Genomic_DNA"/>
</dbReference>
<dbReference type="InterPro" id="IPR036890">
    <property type="entry name" value="HATPase_C_sf"/>
</dbReference>
<name>B3E4R8_TRIL1</name>
<dbReference type="Gene3D" id="3.30.450.20">
    <property type="entry name" value="PAS domain"/>
    <property type="match status" value="1"/>
</dbReference>
<dbReference type="InterPro" id="IPR029150">
    <property type="entry name" value="dCache_3"/>
</dbReference>
<feature type="transmembrane region" description="Helical" evidence="8">
    <location>
        <begin position="304"/>
        <end position="324"/>
    </location>
</feature>
<dbReference type="InterPro" id="IPR003594">
    <property type="entry name" value="HATPase_dom"/>
</dbReference>
<dbReference type="GO" id="GO:0005886">
    <property type="term" value="C:plasma membrane"/>
    <property type="evidence" value="ECO:0007669"/>
    <property type="project" value="UniProtKB-SubCell"/>
</dbReference>
<keyword evidence="11" id="KW-1185">Reference proteome</keyword>
<dbReference type="InterPro" id="IPR029151">
    <property type="entry name" value="Sensor-like_sf"/>
</dbReference>
<gene>
    <name evidence="10" type="ordered locus">Glov_2288</name>
</gene>
<evidence type="ECO:0000313" key="11">
    <source>
        <dbReference type="Proteomes" id="UP000002420"/>
    </source>
</evidence>
<dbReference type="KEGG" id="glo:Glov_2288"/>
<reference evidence="10 11" key="1">
    <citation type="submission" date="2008-05" db="EMBL/GenBank/DDBJ databases">
        <title>Complete sequence of chromosome of Geobacter lovleyi SZ.</title>
        <authorList>
            <consortium name="US DOE Joint Genome Institute"/>
            <person name="Lucas S."/>
            <person name="Copeland A."/>
            <person name="Lapidus A."/>
            <person name="Glavina del Rio T."/>
            <person name="Dalin E."/>
            <person name="Tice H."/>
            <person name="Bruce D."/>
            <person name="Goodwin L."/>
            <person name="Pitluck S."/>
            <person name="Chertkov O."/>
            <person name="Meincke L."/>
            <person name="Brettin T."/>
            <person name="Detter J.C."/>
            <person name="Han C."/>
            <person name="Tapia R."/>
            <person name="Kuske C.R."/>
            <person name="Schmutz J."/>
            <person name="Larimer F."/>
            <person name="Land M."/>
            <person name="Hauser L."/>
            <person name="Kyrpides N."/>
            <person name="Mikhailova N."/>
            <person name="Sung Y."/>
            <person name="Fletcher K.E."/>
            <person name="Ritalahti K.M."/>
            <person name="Loeffler F.E."/>
            <person name="Richardson P."/>
        </authorList>
    </citation>
    <scope>NUCLEOTIDE SEQUENCE [LARGE SCALE GENOMIC DNA]</scope>
    <source>
        <strain evidence="11">ATCC BAA-1151 / DSM 17278 / SZ</strain>
    </source>
</reference>
<evidence type="ECO:0000256" key="1">
    <source>
        <dbReference type="ARBA" id="ARBA00000085"/>
    </source>
</evidence>
<keyword evidence="6 8" id="KW-1133">Transmembrane helix</keyword>
<dbReference type="SUPFAM" id="SSF103190">
    <property type="entry name" value="Sensory domain-like"/>
    <property type="match status" value="1"/>
</dbReference>
<dbReference type="PANTHER" id="PTHR43065">
    <property type="entry name" value="SENSOR HISTIDINE KINASE"/>
    <property type="match status" value="1"/>
</dbReference>
<organism evidence="10 11">
    <name type="scientific">Trichlorobacter lovleyi (strain ATCC BAA-1151 / DSM 17278 / SZ)</name>
    <name type="common">Geobacter lovleyi</name>
    <dbReference type="NCBI Taxonomy" id="398767"/>
    <lineage>
        <taxon>Bacteria</taxon>
        <taxon>Pseudomonadati</taxon>
        <taxon>Thermodesulfobacteriota</taxon>
        <taxon>Desulfuromonadia</taxon>
        <taxon>Geobacterales</taxon>
        <taxon>Geobacteraceae</taxon>
        <taxon>Trichlorobacter</taxon>
    </lineage>
</organism>
<feature type="coiled-coil region" evidence="7">
    <location>
        <begin position="355"/>
        <end position="411"/>
    </location>
</feature>
<dbReference type="InterPro" id="IPR004358">
    <property type="entry name" value="Sig_transdc_His_kin-like_C"/>
</dbReference>
<dbReference type="PANTHER" id="PTHR43065:SF50">
    <property type="entry name" value="HISTIDINE KINASE"/>
    <property type="match status" value="1"/>
</dbReference>
<dbReference type="eggNOG" id="COG4191">
    <property type="taxonomic scope" value="Bacteria"/>
</dbReference>
<dbReference type="HOGENOM" id="CLU_000445_114_77_7"/>
<dbReference type="OrthoDB" id="5401154at2"/>
<sequence>MSHTAHIRSRILIPLSLTFLVLLCGFLYSAFAIRGSGITHELEREHGETISIFKEMLASRIRLMTASAEVILNDPATQRAMRSRNRSALYAAALPYLRKLSANDVSHFYFHTPDAKSFLRVHQPDRYGDLISRDSMQRALKTGTATDALEMGPFGTLTLRLVIPWEDQSGRIGFLELGTEVNEILDDLSIINNIDYLVVLNKTLLDKKAMATGYAWVGRRIDWDKYPEKVIIAQSIPSIPPALDHLLSEETKKFSRNKAWNSAALDNRHYAFKTFPFHESSGREIGNFVLLYDITNQTRSFHHFIVYSLCFSCGISIFLFMFAWKILGRVEQTIEETQQQLSQEVVKTSEANALLESEVAERQKAEEALVHLNAHLEERIAERTVHLETATRELEQGRHELEKAYAELTSRQAIILHQDKMASIGLLAAGVAHDINNPIGFVTNNLEELRIYLTRLQAFIEEQQAIIQASAPPEELKKLHEDWNQLGIEYILDDFGALIAESLEGAGRVSDIVKNLRNFSRVDDFAFKLADINECLESSIKITQHELRHKAQVHRQFGEIPKIFCCPQQLNQAFMNLLVNAAHAIDKHGEVTLKSWSDSDGVHISIADTGCGIPDELLPKIFEPFFTTKEAGKGTGLGLSIVADIIKLHQGEINVQSRPGQGTTFTITLPVKSEVGDA</sequence>
<dbReference type="EC" id="2.7.13.3" evidence="3"/>
<dbReference type="Proteomes" id="UP000002420">
    <property type="component" value="Chromosome"/>
</dbReference>
<dbReference type="AlphaFoldDB" id="B3E4R8"/>
<evidence type="ECO:0000313" key="10">
    <source>
        <dbReference type="EMBL" id="ACD96004.1"/>
    </source>
</evidence>
<dbReference type="Gene3D" id="3.30.565.10">
    <property type="entry name" value="Histidine kinase-like ATPase, C-terminal domain"/>
    <property type="match status" value="1"/>
</dbReference>
<dbReference type="InterPro" id="IPR005467">
    <property type="entry name" value="His_kinase_dom"/>
</dbReference>
<keyword evidence="10" id="KW-0808">Transferase</keyword>
<dbReference type="RefSeq" id="WP_012470338.1">
    <property type="nucleotide sequence ID" value="NC_010814.1"/>
</dbReference>
<evidence type="ECO:0000256" key="2">
    <source>
        <dbReference type="ARBA" id="ARBA00004651"/>
    </source>
</evidence>
<dbReference type="SUPFAM" id="SSF55874">
    <property type="entry name" value="ATPase domain of HSP90 chaperone/DNA topoisomerase II/histidine kinase"/>
    <property type="match status" value="1"/>
</dbReference>
<evidence type="ECO:0000259" key="9">
    <source>
        <dbReference type="PROSITE" id="PS50109"/>
    </source>
</evidence>
<keyword evidence="7" id="KW-0175">Coiled coil</keyword>
<comment type="catalytic activity">
    <reaction evidence="1">
        <text>ATP + protein L-histidine = ADP + protein N-phospho-L-histidine.</text>
        <dbReference type="EC" id="2.7.13.3"/>
    </reaction>
</comment>
<keyword evidence="4" id="KW-1003">Cell membrane</keyword>
<dbReference type="PRINTS" id="PR00344">
    <property type="entry name" value="BCTRLSENSOR"/>
</dbReference>
<keyword evidence="8" id="KW-0472">Membrane</keyword>
<dbReference type="GO" id="GO:0004673">
    <property type="term" value="F:protein histidine kinase activity"/>
    <property type="evidence" value="ECO:0007669"/>
    <property type="project" value="UniProtKB-EC"/>
</dbReference>
<keyword evidence="5 8" id="KW-0812">Transmembrane</keyword>
<feature type="domain" description="Histidine kinase" evidence="9">
    <location>
        <begin position="430"/>
        <end position="673"/>
    </location>
</feature>
<evidence type="ECO:0000256" key="3">
    <source>
        <dbReference type="ARBA" id="ARBA00012438"/>
    </source>
</evidence>
<dbReference type="Gene3D" id="1.10.287.130">
    <property type="match status" value="1"/>
</dbReference>
<evidence type="ECO:0000256" key="7">
    <source>
        <dbReference type="SAM" id="Coils"/>
    </source>
</evidence>
<accession>B3E4R8</accession>
<proteinExistence type="predicted"/>
<protein>
    <recommendedName>
        <fullName evidence="3">histidine kinase</fullName>
        <ecNumber evidence="3">2.7.13.3</ecNumber>
    </recommendedName>
</protein>
<dbReference type="STRING" id="398767.Glov_2288"/>
<dbReference type="Pfam" id="PF14827">
    <property type="entry name" value="dCache_3"/>
    <property type="match status" value="1"/>
</dbReference>
<dbReference type="SMART" id="SM00387">
    <property type="entry name" value="HATPase_c"/>
    <property type="match status" value="1"/>
</dbReference>
<evidence type="ECO:0000256" key="8">
    <source>
        <dbReference type="SAM" id="Phobius"/>
    </source>
</evidence>